<keyword evidence="1" id="KW-0472">Membrane</keyword>
<feature type="transmembrane region" description="Helical" evidence="1">
    <location>
        <begin position="151"/>
        <end position="169"/>
    </location>
</feature>
<evidence type="ECO:0000259" key="2">
    <source>
        <dbReference type="Pfam" id="PF02308"/>
    </source>
</evidence>
<dbReference type="OrthoDB" id="9813718at2"/>
<organism evidence="4 5">
    <name type="scientific">Phyllobacterium sophorae</name>
    <dbReference type="NCBI Taxonomy" id="1520277"/>
    <lineage>
        <taxon>Bacteria</taxon>
        <taxon>Pseudomonadati</taxon>
        <taxon>Pseudomonadota</taxon>
        <taxon>Alphaproteobacteria</taxon>
        <taxon>Hyphomicrobiales</taxon>
        <taxon>Phyllobacteriaceae</taxon>
        <taxon>Phyllobacterium</taxon>
    </lineage>
</organism>
<feature type="transmembrane region" description="Helical" evidence="1">
    <location>
        <begin position="184"/>
        <end position="205"/>
    </location>
</feature>
<dbReference type="Proteomes" id="UP000241764">
    <property type="component" value="Unassembled WGS sequence"/>
</dbReference>
<name>A0A2P7ATE7_9HYPH</name>
<feature type="transmembrane region" description="Helical" evidence="1">
    <location>
        <begin position="121"/>
        <end position="139"/>
    </location>
</feature>
<dbReference type="AlphaFoldDB" id="A0A2P7ATE7"/>
<feature type="domain" description="DUF4010" evidence="3">
    <location>
        <begin position="189"/>
        <end position="393"/>
    </location>
</feature>
<dbReference type="PANTHER" id="PTHR39084">
    <property type="entry name" value="MEMBRANE PROTEIN-RELATED"/>
    <property type="match status" value="1"/>
</dbReference>
<dbReference type="InterPro" id="IPR025105">
    <property type="entry name" value="DUF4010"/>
</dbReference>
<dbReference type="Pfam" id="PF02308">
    <property type="entry name" value="MgtC"/>
    <property type="match status" value="1"/>
</dbReference>
<comment type="caution">
    <text evidence="4">The sequence shown here is derived from an EMBL/GenBank/DDBJ whole genome shotgun (WGS) entry which is preliminary data.</text>
</comment>
<feature type="transmembrane region" description="Helical" evidence="1">
    <location>
        <begin position="66"/>
        <end position="85"/>
    </location>
</feature>
<keyword evidence="5" id="KW-1185">Reference proteome</keyword>
<gene>
    <name evidence="4" type="ORF">CU103_28480</name>
</gene>
<keyword evidence="1" id="KW-0812">Transmembrane</keyword>
<feature type="transmembrane region" description="Helical" evidence="1">
    <location>
        <begin position="313"/>
        <end position="330"/>
    </location>
</feature>
<dbReference type="RefSeq" id="WP_106667400.1">
    <property type="nucleotide sequence ID" value="NZ_PGGM01000019.1"/>
</dbReference>
<feature type="transmembrane region" description="Helical" evidence="1">
    <location>
        <begin position="97"/>
        <end position="115"/>
    </location>
</feature>
<feature type="transmembrane region" description="Helical" evidence="1">
    <location>
        <begin position="273"/>
        <end position="293"/>
    </location>
</feature>
<accession>A0A2P7ATE7</accession>
<evidence type="ECO:0000259" key="3">
    <source>
        <dbReference type="Pfam" id="PF13194"/>
    </source>
</evidence>
<reference evidence="5" key="1">
    <citation type="submission" date="2017-11" db="EMBL/GenBank/DDBJ databases">
        <authorList>
            <person name="Kuznetsova I."/>
            <person name="Sazanova A."/>
            <person name="Chirak E."/>
            <person name="Safronova V."/>
            <person name="Willems A."/>
        </authorList>
    </citation>
    <scope>NUCLEOTIDE SEQUENCE [LARGE SCALE GENOMIC DNA]</scope>
    <source>
        <strain evidence="5">CCBAU 03422</strain>
    </source>
</reference>
<dbReference type="Pfam" id="PF13194">
    <property type="entry name" value="DUF4010"/>
    <property type="match status" value="1"/>
</dbReference>
<feature type="transmembrane region" description="Helical" evidence="1">
    <location>
        <begin position="243"/>
        <end position="266"/>
    </location>
</feature>
<sequence>MEDIEIFQRMGLALAIGAAVGVERHWREKDEEEGSRTAGIRTFTLIGLLGGVAGLLEHFLARPGGIPGIVVVGFLVTLTAVFAVFQLREAIADENYSATSVVVAMLTFALASAAVLSSMTVASAGGVVLVAVLASREFLHASMRKLRWSELRSAVILLALSFVVLPIVPSEPVGPFGGVSPSKSLIMVIVLAAISFCGYIAVRLLGSARGEIVAGAIGGVISSTAATISNARRSASEDLTRPLAAGAISAGAVSMVRTSFLVIVLARPLASELLPVLFSAAAAMLVYSVLLARQSSAKHQEVLPKNPFDLDEVVKMAVVLVGVGFLARAASETFGDAGLFIASALSGLADVDAATIAVAGLLPTLSVQTASLAIAIAVLSNTLAKAVYASIFGTMAFGAHVWKASILAIAAAALCFGMLGSWL</sequence>
<evidence type="ECO:0000313" key="4">
    <source>
        <dbReference type="EMBL" id="PSH57492.1"/>
    </source>
</evidence>
<dbReference type="PANTHER" id="PTHR39084:SF1">
    <property type="entry name" value="DUF4010 DOMAIN-CONTAINING PROTEIN"/>
    <property type="match status" value="1"/>
</dbReference>
<evidence type="ECO:0000313" key="5">
    <source>
        <dbReference type="Proteomes" id="UP000241764"/>
    </source>
</evidence>
<feature type="transmembrane region" description="Helical" evidence="1">
    <location>
        <begin position="368"/>
        <end position="388"/>
    </location>
</feature>
<feature type="transmembrane region" description="Helical" evidence="1">
    <location>
        <begin position="400"/>
        <end position="422"/>
    </location>
</feature>
<dbReference type="InterPro" id="IPR049177">
    <property type="entry name" value="MgtC_SapB_SrpB_YhiD_N"/>
</dbReference>
<feature type="domain" description="MgtC/SapB/SrpB/YhiD N-terminal" evidence="2">
    <location>
        <begin position="11"/>
        <end position="140"/>
    </location>
</feature>
<keyword evidence="1" id="KW-1133">Transmembrane helix</keyword>
<dbReference type="EMBL" id="PGGM01000019">
    <property type="protein sequence ID" value="PSH57492.1"/>
    <property type="molecule type" value="Genomic_DNA"/>
</dbReference>
<feature type="transmembrane region" description="Helical" evidence="1">
    <location>
        <begin position="337"/>
        <end position="362"/>
    </location>
</feature>
<feature type="transmembrane region" description="Helical" evidence="1">
    <location>
        <begin position="38"/>
        <end position="60"/>
    </location>
</feature>
<feature type="transmembrane region" description="Helical" evidence="1">
    <location>
        <begin position="212"/>
        <end position="231"/>
    </location>
</feature>
<protein>
    <submittedName>
        <fullName evidence="4">Magnesium transporter MgtC</fullName>
    </submittedName>
</protein>
<evidence type="ECO:0000256" key="1">
    <source>
        <dbReference type="SAM" id="Phobius"/>
    </source>
</evidence>
<proteinExistence type="predicted"/>